<evidence type="ECO:0000256" key="13">
    <source>
        <dbReference type="ARBA" id="ARBA00022723"/>
    </source>
</evidence>
<dbReference type="SUPFAM" id="SSF52009">
    <property type="entry name" value="Phosphohistidine domain"/>
    <property type="match status" value="1"/>
</dbReference>
<proteinExistence type="inferred from homology"/>
<dbReference type="PROSITE" id="PS00370">
    <property type="entry name" value="PEP_ENZYMES_PHOS_SITE"/>
    <property type="match status" value="1"/>
</dbReference>
<evidence type="ECO:0000256" key="6">
    <source>
        <dbReference type="ARBA" id="ARBA00012232"/>
    </source>
</evidence>
<evidence type="ECO:0000256" key="5">
    <source>
        <dbReference type="ARBA" id="ARBA00007837"/>
    </source>
</evidence>
<dbReference type="InterPro" id="IPR015813">
    <property type="entry name" value="Pyrv/PenolPyrv_kinase-like_dom"/>
</dbReference>
<comment type="caution">
    <text evidence="21">The sequence shown here is derived from an EMBL/GenBank/DDBJ whole genome shotgun (WGS) entry which is preliminary data.</text>
</comment>
<reference evidence="21 22" key="1">
    <citation type="submission" date="2021-03" db="EMBL/GenBank/DDBJ databases">
        <title>Aliifodinibius sp. nov., a new bacterium isolated from saline soil.</title>
        <authorList>
            <person name="Galisteo C."/>
            <person name="De La Haba R."/>
            <person name="Sanchez-Porro C."/>
            <person name="Ventosa A."/>
        </authorList>
    </citation>
    <scope>NUCLEOTIDE SEQUENCE [LARGE SCALE GENOMIC DNA]</scope>
    <source>
        <strain evidence="21 22">1BSP15-2V2</strain>
    </source>
</reference>
<protein>
    <recommendedName>
        <fullName evidence="7 17">Phosphoenolpyruvate-protein phosphotransferase</fullName>
        <ecNumber evidence="6 17">2.7.3.9</ecNumber>
    </recommendedName>
    <alternativeName>
        <fullName evidence="16 17">Phosphotransferase system, enzyme I</fullName>
    </alternativeName>
</protein>
<evidence type="ECO:0000256" key="14">
    <source>
        <dbReference type="ARBA" id="ARBA00022777"/>
    </source>
</evidence>
<keyword evidence="14 17" id="KW-0418">Kinase</keyword>
<dbReference type="InterPro" id="IPR040442">
    <property type="entry name" value="Pyrv_kinase-like_dom_sf"/>
</dbReference>
<dbReference type="Gene3D" id="3.20.20.60">
    <property type="entry name" value="Phosphoenolpyruvate-binding domains"/>
    <property type="match status" value="1"/>
</dbReference>
<organism evidence="21 22">
    <name type="scientific">Fodinibius salsisoli</name>
    <dbReference type="NCBI Taxonomy" id="2820877"/>
    <lineage>
        <taxon>Bacteria</taxon>
        <taxon>Pseudomonadati</taxon>
        <taxon>Balneolota</taxon>
        <taxon>Balneolia</taxon>
        <taxon>Balneolales</taxon>
        <taxon>Balneolaceae</taxon>
        <taxon>Fodinibius</taxon>
    </lineage>
</organism>
<comment type="similarity">
    <text evidence="5 17">Belongs to the PEP-utilizing enzyme family.</text>
</comment>
<dbReference type="SUPFAM" id="SSF51621">
    <property type="entry name" value="Phosphoenolpyruvate/pyruvate domain"/>
    <property type="match status" value="1"/>
</dbReference>
<dbReference type="InterPro" id="IPR018274">
    <property type="entry name" value="PEP_util_AS"/>
</dbReference>
<evidence type="ECO:0000256" key="9">
    <source>
        <dbReference type="ARBA" id="ARBA00022490"/>
    </source>
</evidence>
<dbReference type="EC" id="2.7.3.9" evidence="6 17"/>
<dbReference type="PANTHER" id="PTHR46244">
    <property type="entry name" value="PHOSPHOENOLPYRUVATE-PROTEIN PHOSPHOTRANSFERASE"/>
    <property type="match status" value="1"/>
</dbReference>
<evidence type="ECO:0000256" key="4">
    <source>
        <dbReference type="ARBA" id="ARBA00004496"/>
    </source>
</evidence>
<evidence type="ECO:0000259" key="19">
    <source>
        <dbReference type="Pfam" id="PF02896"/>
    </source>
</evidence>
<dbReference type="PIRSF" id="PIRSF000732">
    <property type="entry name" value="PTS_enzyme_I"/>
    <property type="match status" value="1"/>
</dbReference>
<dbReference type="PANTHER" id="PTHR46244:SF3">
    <property type="entry name" value="PHOSPHOENOLPYRUVATE-PROTEIN PHOSPHOTRANSFERASE"/>
    <property type="match status" value="1"/>
</dbReference>
<comment type="cofactor">
    <cofactor evidence="2 17">
        <name>Mg(2+)</name>
        <dbReference type="ChEBI" id="CHEBI:18420"/>
    </cofactor>
</comment>
<dbReference type="Proteomes" id="UP001207918">
    <property type="component" value="Unassembled WGS sequence"/>
</dbReference>
<dbReference type="Pfam" id="PF05524">
    <property type="entry name" value="PEP-utilisers_N"/>
    <property type="match status" value="1"/>
</dbReference>
<dbReference type="PRINTS" id="PR01736">
    <property type="entry name" value="PHPHTRNFRASE"/>
</dbReference>
<dbReference type="InterPro" id="IPR008731">
    <property type="entry name" value="PTS_EIN"/>
</dbReference>
<evidence type="ECO:0000256" key="1">
    <source>
        <dbReference type="ARBA" id="ARBA00000683"/>
    </source>
</evidence>
<dbReference type="PROSITE" id="PS00742">
    <property type="entry name" value="PEP_ENZYMES_2"/>
    <property type="match status" value="1"/>
</dbReference>
<sequence>MNNQTDMQEMILSGAPASPGITVGKARLYKRRRPMVSGRHIPDMDVEQHINRFNRALSVAEQELQDLIAGQDDEEAVELLQAQVAMLNDPDLKKRVELEIKQANRPADAAIDQVFGVYIDLMEEHQEGALKRRSLDLADARDRLIQLVNDNDDTREIPDDAILVAHELSPREVIEFSEHDIRGIVMDRGGITSHAAILARSMQIPTVVGVEEASKSIAANELIILDGNQGKVIVKPSTDTQKKYDDIITEAARKQAKIQQVCDKPNETVDGAGFTLRANIEFENELPSIERFCAQGVGLLRTESIYLHCDHFDDEQKQYTFYGSVLEHTAPHPVIIRLFDAGGDKLFNVAEQEQNPFLGWRGIRMLLDKKTVLKQQLRAILKAAGRYPGRLRILVPMISSLDEVAAVRKAVAIVQGELQKEGEEIDPNVPIGIMVEVPNVAIQARAFAKQVDFLSIGTNDLTQYLLAVDRGNERISGLYSQRHPALWQLIKQVADAGKEHSIPVSVCGELASDPAAACCLLGMGITELSMTPSALPAVKQALCTRGISDMQALASKVLESTTVAESEEIFTNF</sequence>
<name>A0ABT3PRP1_9BACT</name>
<evidence type="ECO:0000256" key="12">
    <source>
        <dbReference type="ARBA" id="ARBA00022683"/>
    </source>
</evidence>
<keyword evidence="10 17" id="KW-0762">Sugar transport</keyword>
<dbReference type="InterPro" id="IPR023151">
    <property type="entry name" value="PEP_util_CS"/>
</dbReference>
<evidence type="ECO:0000256" key="2">
    <source>
        <dbReference type="ARBA" id="ARBA00001946"/>
    </source>
</evidence>
<keyword evidence="13 17" id="KW-0479">Metal-binding</keyword>
<comment type="function">
    <text evidence="3 17">General (non sugar-specific) component of the phosphoenolpyruvate-dependent sugar phosphotransferase system (sugar PTS). This major carbohydrate active-transport system catalyzes the phosphorylation of incoming sugar substrates concomitantly with their translocation across the cell membrane. Enzyme I transfers the phosphoryl group from phosphoenolpyruvate (PEP) to the phosphoryl carrier protein (HPr).</text>
</comment>
<dbReference type="Gene3D" id="3.50.30.10">
    <property type="entry name" value="Phosphohistidine domain"/>
    <property type="match status" value="1"/>
</dbReference>
<dbReference type="InterPro" id="IPR050499">
    <property type="entry name" value="PEP-utilizing_PTS_enzyme"/>
</dbReference>
<dbReference type="Pfam" id="PF00391">
    <property type="entry name" value="PEP-utilizers"/>
    <property type="match status" value="1"/>
</dbReference>
<evidence type="ECO:0000313" key="22">
    <source>
        <dbReference type="Proteomes" id="UP001207918"/>
    </source>
</evidence>
<keyword evidence="12 17" id="KW-0598">Phosphotransferase system</keyword>
<evidence type="ECO:0000313" key="21">
    <source>
        <dbReference type="EMBL" id="MCW9708528.1"/>
    </source>
</evidence>
<evidence type="ECO:0000256" key="3">
    <source>
        <dbReference type="ARBA" id="ARBA00002728"/>
    </source>
</evidence>
<evidence type="ECO:0000256" key="17">
    <source>
        <dbReference type="PIRNR" id="PIRNR000732"/>
    </source>
</evidence>
<dbReference type="GO" id="GO:0008965">
    <property type="term" value="F:phosphoenolpyruvate-protein phosphotransferase activity"/>
    <property type="evidence" value="ECO:0007669"/>
    <property type="project" value="UniProtKB-EC"/>
</dbReference>
<evidence type="ECO:0000256" key="8">
    <source>
        <dbReference type="ARBA" id="ARBA00022448"/>
    </source>
</evidence>
<dbReference type="InterPro" id="IPR036618">
    <property type="entry name" value="PtsI_HPr-bd_sf"/>
</dbReference>
<keyword evidence="9 17" id="KW-0963">Cytoplasm</keyword>
<evidence type="ECO:0000259" key="20">
    <source>
        <dbReference type="Pfam" id="PF05524"/>
    </source>
</evidence>
<evidence type="ECO:0000259" key="18">
    <source>
        <dbReference type="Pfam" id="PF00391"/>
    </source>
</evidence>
<dbReference type="InterPro" id="IPR036637">
    <property type="entry name" value="Phosphohistidine_dom_sf"/>
</dbReference>
<evidence type="ECO:0000256" key="15">
    <source>
        <dbReference type="ARBA" id="ARBA00022842"/>
    </source>
</evidence>
<comment type="subcellular location">
    <subcellularLocation>
        <location evidence="4 17">Cytoplasm</location>
    </subcellularLocation>
</comment>
<accession>A0ABT3PRP1</accession>
<comment type="catalytic activity">
    <reaction evidence="1 17">
        <text>L-histidyl-[protein] + phosphoenolpyruvate = N(pros)-phospho-L-histidyl-[protein] + pyruvate</text>
        <dbReference type="Rhea" id="RHEA:23880"/>
        <dbReference type="Rhea" id="RHEA-COMP:9745"/>
        <dbReference type="Rhea" id="RHEA-COMP:9746"/>
        <dbReference type="ChEBI" id="CHEBI:15361"/>
        <dbReference type="ChEBI" id="CHEBI:29979"/>
        <dbReference type="ChEBI" id="CHEBI:58702"/>
        <dbReference type="ChEBI" id="CHEBI:64837"/>
        <dbReference type="EC" id="2.7.3.9"/>
    </reaction>
</comment>
<dbReference type="RefSeq" id="WP_265767312.1">
    <property type="nucleotide sequence ID" value="NZ_JAGGJA010000014.1"/>
</dbReference>
<evidence type="ECO:0000256" key="7">
    <source>
        <dbReference type="ARBA" id="ARBA00016544"/>
    </source>
</evidence>
<dbReference type="Gene3D" id="1.10.274.10">
    <property type="entry name" value="PtsI, HPr-binding domain"/>
    <property type="match status" value="1"/>
</dbReference>
<dbReference type="InterPro" id="IPR024692">
    <property type="entry name" value="PTS_EI"/>
</dbReference>
<feature type="domain" description="PEP-utilising enzyme C-terminal" evidence="19">
    <location>
        <begin position="256"/>
        <end position="542"/>
    </location>
</feature>
<dbReference type="InterPro" id="IPR000121">
    <property type="entry name" value="PEP_util_C"/>
</dbReference>
<evidence type="ECO:0000256" key="16">
    <source>
        <dbReference type="ARBA" id="ARBA00033235"/>
    </source>
</evidence>
<evidence type="ECO:0000256" key="11">
    <source>
        <dbReference type="ARBA" id="ARBA00022679"/>
    </source>
</evidence>
<dbReference type="EMBL" id="JAGGJA010000014">
    <property type="protein sequence ID" value="MCW9708528.1"/>
    <property type="molecule type" value="Genomic_DNA"/>
</dbReference>
<gene>
    <name evidence="21" type="primary">ptsP</name>
    <name evidence="21" type="ORF">J6I44_16825</name>
</gene>
<feature type="domain" description="Phosphotransferase system enzyme I N-terminal" evidence="20">
    <location>
        <begin position="14"/>
        <end position="133"/>
    </location>
</feature>
<keyword evidence="8 17" id="KW-0813">Transport</keyword>
<dbReference type="NCBIfam" id="TIGR01417">
    <property type="entry name" value="PTS_I_fam"/>
    <property type="match status" value="1"/>
</dbReference>
<dbReference type="InterPro" id="IPR006318">
    <property type="entry name" value="PTS_EI-like"/>
</dbReference>
<feature type="domain" description="PEP-utilising enzyme mobile" evidence="18">
    <location>
        <begin position="157"/>
        <end position="230"/>
    </location>
</feature>
<dbReference type="SUPFAM" id="SSF47831">
    <property type="entry name" value="Enzyme I of the PEP:sugar phosphotransferase system HPr-binding (sub)domain"/>
    <property type="match status" value="1"/>
</dbReference>
<keyword evidence="11 17" id="KW-0808">Transferase</keyword>
<evidence type="ECO:0000256" key="10">
    <source>
        <dbReference type="ARBA" id="ARBA00022597"/>
    </source>
</evidence>
<keyword evidence="15 17" id="KW-0460">Magnesium</keyword>
<dbReference type="InterPro" id="IPR008279">
    <property type="entry name" value="PEP-util_enz_mobile_dom"/>
</dbReference>
<dbReference type="Pfam" id="PF02896">
    <property type="entry name" value="PEP-utilizers_C"/>
    <property type="match status" value="1"/>
</dbReference>
<keyword evidence="22" id="KW-1185">Reference proteome</keyword>